<dbReference type="InterPro" id="IPR030386">
    <property type="entry name" value="G_GB1_RHD3_dom"/>
</dbReference>
<dbReference type="GO" id="GO:0003924">
    <property type="term" value="F:GTPase activity"/>
    <property type="evidence" value="ECO:0007669"/>
    <property type="project" value="UniProtKB-UniRule"/>
</dbReference>
<dbReference type="GO" id="GO:0005789">
    <property type="term" value="C:endoplasmic reticulum membrane"/>
    <property type="evidence" value="ECO:0007669"/>
    <property type="project" value="UniProtKB-SubCell"/>
</dbReference>
<feature type="binding site" evidence="8">
    <location>
        <begin position="59"/>
        <end position="66"/>
    </location>
    <ligand>
        <name>GTP</name>
        <dbReference type="ChEBI" id="CHEBI:37565"/>
    </ligand>
</feature>
<evidence type="ECO:0000256" key="5">
    <source>
        <dbReference type="ARBA" id="ARBA00022989"/>
    </source>
</evidence>
<evidence type="ECO:0000259" key="11">
    <source>
        <dbReference type="PROSITE" id="PS51715"/>
    </source>
</evidence>
<evidence type="ECO:0000256" key="3">
    <source>
        <dbReference type="ARBA" id="ARBA00022801"/>
    </source>
</evidence>
<protein>
    <recommendedName>
        <fullName evidence="8">Protein SEY1 homolog</fullName>
        <ecNumber evidence="8">3.6.5.-</ecNumber>
    </recommendedName>
</protein>
<dbReference type="GO" id="GO:0016320">
    <property type="term" value="P:endoplasmic reticulum membrane fusion"/>
    <property type="evidence" value="ECO:0007669"/>
    <property type="project" value="TreeGrafter"/>
</dbReference>
<keyword evidence="5 8" id="KW-1133">Transmembrane helix</keyword>
<dbReference type="PANTHER" id="PTHR45923:SF2">
    <property type="entry name" value="PROTEIN SEY1"/>
    <property type="match status" value="1"/>
</dbReference>
<organism evidence="12 13">
    <name type="scientific">Trypanosoma equiperdum</name>
    <dbReference type="NCBI Taxonomy" id="5694"/>
    <lineage>
        <taxon>Eukaryota</taxon>
        <taxon>Discoba</taxon>
        <taxon>Euglenozoa</taxon>
        <taxon>Kinetoplastea</taxon>
        <taxon>Metakinetoplastina</taxon>
        <taxon>Trypanosomatida</taxon>
        <taxon>Trypanosomatidae</taxon>
        <taxon>Trypanosoma</taxon>
    </lineage>
</organism>
<feature type="compositionally biased region" description="Low complexity" evidence="9">
    <location>
        <begin position="822"/>
        <end position="839"/>
    </location>
</feature>
<comment type="caution">
    <text evidence="12">The sequence shown here is derived from an EMBL/GenBank/DDBJ whole genome shotgun (WGS) entry which is preliminary data.</text>
</comment>
<reference evidence="12" key="1">
    <citation type="submission" date="2016-09" db="EMBL/GenBank/DDBJ databases">
        <authorList>
            <person name="Hebert L."/>
            <person name="Moumen B."/>
        </authorList>
    </citation>
    <scope>NUCLEOTIDE SEQUENCE [LARGE SCALE GENOMIC DNA]</scope>
    <source>
        <strain evidence="12">OVI</strain>
    </source>
</reference>
<dbReference type="GO" id="GO:0005525">
    <property type="term" value="F:GTP binding"/>
    <property type="evidence" value="ECO:0007669"/>
    <property type="project" value="UniProtKB-UniRule"/>
</dbReference>
<comment type="subcellular location">
    <subcellularLocation>
        <location evidence="8">Endoplasmic reticulum membrane</location>
        <topology evidence="8">Multi-pass membrane protein</topology>
    </subcellularLocation>
</comment>
<feature type="region of interest" description="Disordered" evidence="9">
    <location>
        <begin position="808"/>
        <end position="854"/>
    </location>
</feature>
<evidence type="ECO:0000256" key="10">
    <source>
        <dbReference type="SAM" id="Phobius"/>
    </source>
</evidence>
<evidence type="ECO:0000313" key="12">
    <source>
        <dbReference type="EMBL" id="SCU66551.1"/>
    </source>
</evidence>
<dbReference type="HAMAP" id="MF_03109">
    <property type="entry name" value="Sey1"/>
    <property type="match status" value="1"/>
</dbReference>
<evidence type="ECO:0000256" key="9">
    <source>
        <dbReference type="SAM" id="MobiDB-lite"/>
    </source>
</evidence>
<feature type="topological domain" description="Lumenal" evidence="8">
    <location>
        <begin position="746"/>
        <end position="748"/>
    </location>
</feature>
<keyword evidence="3 8" id="KW-0378">Hydrolase</keyword>
<dbReference type="Pfam" id="PF05879">
    <property type="entry name" value="RHD3_GTPase"/>
    <property type="match status" value="1"/>
</dbReference>
<dbReference type="PROSITE" id="PS51715">
    <property type="entry name" value="G_GB1_RHD3"/>
    <property type="match status" value="1"/>
</dbReference>
<evidence type="ECO:0000256" key="2">
    <source>
        <dbReference type="ARBA" id="ARBA00022741"/>
    </source>
</evidence>
<dbReference type="SUPFAM" id="SSF52540">
    <property type="entry name" value="P-loop containing nucleoside triphosphate hydrolases"/>
    <property type="match status" value="1"/>
</dbReference>
<sequence length="854" mass="95159">MAAFSGETAVKGIHLINDDGELLPEADINDFLISALAGKGSSDILYRTGVNYHVVGVFGGQSSGKSTLLNSLFQTEFMTMDEAHHRGQTTKGAFMTRAILDAQTHRKEREEGEGADLLKREKPQPLFVLDFEGTDGIERGEDQNFERQLSLFALSVADILIINMWAVDVGRFNAANMNLLRTVFEVNLQLFSHGSYVKEEKPTLLVVLRDFTENDPAPSFETVRKSFDKIWGNIQKPESFTDATIDVVFDLRYRVLPHYKLQRPEFDSAVSEFREWFVSPKNSNFLFSNCSMFRGVPADGMPSYLSNCWNAICSSKDLDIPTQRDMLARHRCADAKHAAIEEFKEVCEEYTKKIQRGDVIPQFTRALEETIERLLKNFSDQTKLYKVSVVHETAEALEEELGDMELHLLKQYAKSIAVTVLAALDGVIGSSVDEAVRWLQNEARSVLLLEGKDNKGDRIDGGGLAQGVLDTAEGLVDNKRCRLFVEEFWKRICLSLQGAFDMLNGCSKSHQAALSSLYGKFATAIMDDQAVREGVAHAAMEGAQHKLRNRFVAMAENAAETVHQVFEQALTSKTDGTVRFFRTTDGLLGAEKQARQAGLVLLGCLLYYRLKLVPVEVDAGEVEGEGTTRALQRLVRDRCRFQVRDNRTEKNFFLHFTNISDVPRYPLDAPTSVVDSGDTTADTVNADNVLLSHNALQRAFHLYKQKADFTLQMQLRNIESGKQSLPPWVLPVMLLLGWNELYYLLTSPILLIAIIVIAVLFFKTFLKSQLEVLEEKCPVWLVVSVKALLQQAQALQNAYAPTEAVRGGGGGAQFRDPTQATSVSGASAGVSSESSSAASPRRRVCRESRDKGED</sequence>
<dbReference type="InterPro" id="IPR027417">
    <property type="entry name" value="P-loop_NTPase"/>
</dbReference>
<evidence type="ECO:0000256" key="4">
    <source>
        <dbReference type="ARBA" id="ARBA00022824"/>
    </source>
</evidence>
<evidence type="ECO:0000256" key="7">
    <source>
        <dbReference type="ARBA" id="ARBA00023136"/>
    </source>
</evidence>
<dbReference type="RefSeq" id="XP_067077985.1">
    <property type="nucleotide sequence ID" value="XM_067221884.1"/>
</dbReference>
<feature type="compositionally biased region" description="Basic and acidic residues" evidence="9">
    <location>
        <begin position="845"/>
        <end position="854"/>
    </location>
</feature>
<keyword evidence="2 8" id="KW-0547">Nucleotide-binding</keyword>
<dbReference type="Pfam" id="PF20428">
    <property type="entry name" value="Sey1_3HB"/>
    <property type="match status" value="1"/>
</dbReference>
<dbReference type="GeneID" id="92382198"/>
<dbReference type="EC" id="3.6.5.-" evidence="8"/>
<dbReference type="VEuPathDB" id="TriTrypDB:TEOVI_000826400"/>
<dbReference type="InterPro" id="IPR008803">
    <property type="entry name" value="RHD3/Sey1"/>
</dbReference>
<keyword evidence="4 8" id="KW-0256">Endoplasmic reticulum</keyword>
<comment type="similarity">
    <text evidence="8">Belongs to the TRAFAC class dynamin-like GTPase superfamily. GB1/RHD3 GTPase family. RHD3 subfamily.</text>
</comment>
<keyword evidence="7 8" id="KW-0472">Membrane</keyword>
<dbReference type="EMBL" id="CZPT02000568">
    <property type="protein sequence ID" value="SCU66551.1"/>
    <property type="molecule type" value="Genomic_DNA"/>
</dbReference>
<comment type="function">
    <text evidence="8">Probable GTP-binding protein that may be involved in cell development.</text>
</comment>
<dbReference type="AlphaFoldDB" id="A0A1G4I408"/>
<name>A0A1G4I408_TRYEQ</name>
<feature type="topological domain" description="Cytoplasmic" evidence="8">
    <location>
        <begin position="1"/>
        <end position="724"/>
    </location>
</feature>
<dbReference type="InterPro" id="IPR046758">
    <property type="entry name" value="Sey1/RHD3-like_3HB"/>
</dbReference>
<accession>A0A1G4I408</accession>
<proteinExistence type="inferred from homology"/>
<feature type="transmembrane region" description="Helical" evidence="10">
    <location>
        <begin position="741"/>
        <end position="762"/>
    </location>
</feature>
<evidence type="ECO:0000256" key="6">
    <source>
        <dbReference type="ARBA" id="ARBA00023134"/>
    </source>
</evidence>
<evidence type="ECO:0000256" key="8">
    <source>
        <dbReference type="HAMAP-Rule" id="MF_03109"/>
    </source>
</evidence>
<dbReference type="Gene3D" id="3.40.50.300">
    <property type="entry name" value="P-loop containing nucleotide triphosphate hydrolases"/>
    <property type="match status" value="1"/>
</dbReference>
<keyword evidence="1 8" id="KW-0812">Transmembrane</keyword>
<feature type="domain" description="GB1/RHD3-type G" evidence="11">
    <location>
        <begin position="49"/>
        <end position="291"/>
    </location>
</feature>
<gene>
    <name evidence="12" type="ORF">TEOVI_000826400</name>
</gene>
<feature type="topological domain" description="Cytoplasmic" evidence="8">
    <location>
        <begin position="770"/>
        <end position="854"/>
    </location>
</feature>
<evidence type="ECO:0000256" key="1">
    <source>
        <dbReference type="ARBA" id="ARBA00022692"/>
    </source>
</evidence>
<dbReference type="Proteomes" id="UP000195570">
    <property type="component" value="Unassembled WGS sequence"/>
</dbReference>
<keyword evidence="13" id="KW-1185">Reference proteome</keyword>
<evidence type="ECO:0000313" key="13">
    <source>
        <dbReference type="Proteomes" id="UP000195570"/>
    </source>
</evidence>
<dbReference type="PANTHER" id="PTHR45923">
    <property type="entry name" value="PROTEIN SEY1"/>
    <property type="match status" value="1"/>
</dbReference>
<keyword evidence="6 8" id="KW-0342">GTP-binding</keyword>
<dbReference type="CDD" id="cd01851">
    <property type="entry name" value="GBP"/>
    <property type="match status" value="1"/>
</dbReference>